<name>A0A642V5U3_9ASCO</name>
<comment type="caution">
    <text evidence="9">The sequence shown here is derived from an EMBL/GenBank/DDBJ whole genome shotgun (WGS) entry which is preliminary data.</text>
</comment>
<dbReference type="Pfam" id="PF20143">
    <property type="entry name" value="NAD_kinase_C"/>
    <property type="match status" value="1"/>
</dbReference>
<evidence type="ECO:0000256" key="3">
    <source>
        <dbReference type="ARBA" id="ARBA00022741"/>
    </source>
</evidence>
<dbReference type="GO" id="GO:0006741">
    <property type="term" value="P:NADP+ biosynthetic process"/>
    <property type="evidence" value="ECO:0007669"/>
    <property type="project" value="InterPro"/>
</dbReference>
<dbReference type="PANTHER" id="PTHR20275:SF0">
    <property type="entry name" value="NAD KINASE"/>
    <property type="match status" value="1"/>
</dbReference>
<protein>
    <recommendedName>
        <fullName evidence="11">NAD+ kinase</fullName>
    </recommendedName>
</protein>
<dbReference type="InterPro" id="IPR016064">
    <property type="entry name" value="NAD/diacylglycerol_kinase_sf"/>
</dbReference>
<keyword evidence="5" id="KW-0067">ATP-binding</keyword>
<proteinExistence type="inferred from homology"/>
<dbReference type="GO" id="GO:0003951">
    <property type="term" value="F:NAD+ kinase activity"/>
    <property type="evidence" value="ECO:0007669"/>
    <property type="project" value="InterPro"/>
</dbReference>
<keyword evidence="10" id="KW-1185">Reference proteome</keyword>
<dbReference type="InterPro" id="IPR002504">
    <property type="entry name" value="NADK"/>
</dbReference>
<evidence type="ECO:0000256" key="1">
    <source>
        <dbReference type="ARBA" id="ARBA00010995"/>
    </source>
</evidence>
<evidence type="ECO:0000313" key="9">
    <source>
        <dbReference type="EMBL" id="KAA8914786.1"/>
    </source>
</evidence>
<dbReference type="Gene3D" id="3.40.50.10330">
    <property type="entry name" value="Probable inorganic polyphosphate/atp-NAD kinase, domain 1"/>
    <property type="match status" value="1"/>
</dbReference>
<sequence>MASSEQLFFKAPERPSLSQLKMPTETNISTFDRTSSSSTLSSSYTGTPHVHNKFDDVLEGLDEITLERFPPYMRKMSHSKLVKTATGVRNLANQIGSSYIHMQAKAVLIVTKPRDNSLIPVTRELTEWLITTKGVTVYVDSKLQNSKRFGADEMKRRSPIIAQSLNYWTPEITRDKADMFDLVITLGGDGTVLYASGLFQKVVPPVLSFSLGSLGFLANYRMEEYKNQLNSVFYDGIKVNLRMRFSCSIHRANGELICQSQVLNDVVIDRGPNPWLSMLELYGNDSLLTVVQADGLILSTPTGSTAYSLSAGGALVHPEIPAMCITPICPHTLSFRPMLLPDSMNLKVCIPDDSRSTAWVSLDGRNRVELKHGDYLTVQASQYPFPTVISSTTEFIDSVSRSFHWNNTKKQKPFSKKNNDDDLDDAQNDEELFDIDFD</sequence>
<evidence type="ECO:0000256" key="6">
    <source>
        <dbReference type="ARBA" id="ARBA00022857"/>
    </source>
</evidence>
<dbReference type="OrthoDB" id="24581at2759"/>
<gene>
    <name evidence="9" type="ORF">TRICI_002820</name>
</gene>
<evidence type="ECO:0000256" key="2">
    <source>
        <dbReference type="ARBA" id="ARBA00022679"/>
    </source>
</evidence>
<keyword evidence="6" id="KW-0521">NADP</keyword>
<evidence type="ECO:0000313" key="10">
    <source>
        <dbReference type="Proteomes" id="UP000761534"/>
    </source>
</evidence>
<dbReference type="HAMAP" id="MF_00361">
    <property type="entry name" value="NAD_kinase"/>
    <property type="match status" value="1"/>
</dbReference>
<evidence type="ECO:0000256" key="5">
    <source>
        <dbReference type="ARBA" id="ARBA00022840"/>
    </source>
</evidence>
<keyword evidence="7" id="KW-0520">NAD</keyword>
<dbReference type="InterPro" id="IPR017437">
    <property type="entry name" value="ATP-NAD_kinase_PpnK-typ_C"/>
</dbReference>
<evidence type="ECO:0000256" key="4">
    <source>
        <dbReference type="ARBA" id="ARBA00022777"/>
    </source>
</evidence>
<dbReference type="GO" id="GO:0019674">
    <property type="term" value="P:NAD+ metabolic process"/>
    <property type="evidence" value="ECO:0007669"/>
    <property type="project" value="InterPro"/>
</dbReference>
<feature type="compositionally biased region" description="Acidic residues" evidence="8">
    <location>
        <begin position="421"/>
        <end position="438"/>
    </location>
</feature>
<dbReference type="VEuPathDB" id="FungiDB:TRICI_002820"/>
<dbReference type="SUPFAM" id="SSF111331">
    <property type="entry name" value="NAD kinase/diacylglycerol kinase-like"/>
    <property type="match status" value="1"/>
</dbReference>
<accession>A0A642V5U3</accession>
<dbReference type="FunFam" id="2.60.200.30:FF:000009">
    <property type="entry name" value="Poly(P)/ATP NAD kinase"/>
    <property type="match status" value="1"/>
</dbReference>
<comment type="similarity">
    <text evidence="1">Belongs to the NAD kinase family.</text>
</comment>
<dbReference type="PANTHER" id="PTHR20275">
    <property type="entry name" value="NAD KINASE"/>
    <property type="match status" value="1"/>
</dbReference>
<evidence type="ECO:0008006" key="11">
    <source>
        <dbReference type="Google" id="ProtNLM"/>
    </source>
</evidence>
<dbReference type="Pfam" id="PF01513">
    <property type="entry name" value="NAD_kinase"/>
    <property type="match status" value="1"/>
</dbReference>
<dbReference type="InterPro" id="IPR017438">
    <property type="entry name" value="ATP-NAD_kinase_N"/>
</dbReference>
<organism evidence="9 10">
    <name type="scientific">Trichomonascus ciferrii</name>
    <dbReference type="NCBI Taxonomy" id="44093"/>
    <lineage>
        <taxon>Eukaryota</taxon>
        <taxon>Fungi</taxon>
        <taxon>Dikarya</taxon>
        <taxon>Ascomycota</taxon>
        <taxon>Saccharomycotina</taxon>
        <taxon>Dipodascomycetes</taxon>
        <taxon>Dipodascales</taxon>
        <taxon>Trichomonascaceae</taxon>
        <taxon>Trichomonascus</taxon>
        <taxon>Trichomonascus ciferrii complex</taxon>
    </lineage>
</organism>
<keyword evidence="2" id="KW-0808">Transferase</keyword>
<evidence type="ECO:0000256" key="8">
    <source>
        <dbReference type="SAM" id="MobiDB-lite"/>
    </source>
</evidence>
<dbReference type="Gene3D" id="2.60.200.30">
    <property type="entry name" value="Probable inorganic polyphosphate/atp-NAD kinase, domain 2"/>
    <property type="match status" value="1"/>
</dbReference>
<dbReference type="GO" id="GO:0005524">
    <property type="term" value="F:ATP binding"/>
    <property type="evidence" value="ECO:0007669"/>
    <property type="project" value="UniProtKB-KW"/>
</dbReference>
<feature type="region of interest" description="Disordered" evidence="8">
    <location>
        <begin position="410"/>
        <end position="438"/>
    </location>
</feature>
<dbReference type="Proteomes" id="UP000761534">
    <property type="component" value="Unassembled WGS sequence"/>
</dbReference>
<keyword evidence="4" id="KW-0418">Kinase</keyword>
<keyword evidence="3" id="KW-0547">Nucleotide-binding</keyword>
<dbReference type="AlphaFoldDB" id="A0A642V5U3"/>
<evidence type="ECO:0000256" key="7">
    <source>
        <dbReference type="ARBA" id="ARBA00023027"/>
    </source>
</evidence>
<dbReference type="EMBL" id="SWFS01000192">
    <property type="protein sequence ID" value="KAA8914786.1"/>
    <property type="molecule type" value="Genomic_DNA"/>
</dbReference>
<reference evidence="9" key="1">
    <citation type="journal article" date="2019" name="G3 (Bethesda)">
        <title>Genome Assemblies of Two Rare Opportunistic Yeast Pathogens: Diutina rugosa (syn. Candida rugosa) and Trichomonascus ciferrii (syn. Candida ciferrii).</title>
        <authorList>
            <person name="Mixao V."/>
            <person name="Saus E."/>
            <person name="Hansen A.P."/>
            <person name="Lass-Florl C."/>
            <person name="Gabaldon T."/>
        </authorList>
    </citation>
    <scope>NUCLEOTIDE SEQUENCE</scope>
    <source>
        <strain evidence="9">CBS 4856</strain>
    </source>
</reference>